<dbReference type="EMBL" id="SEWE01000063">
    <property type="protein sequence ID" value="RYU75843.1"/>
    <property type="molecule type" value="Genomic_DNA"/>
</dbReference>
<dbReference type="EMBL" id="SEWE01000081">
    <property type="protein sequence ID" value="RYU74530.1"/>
    <property type="molecule type" value="Genomic_DNA"/>
</dbReference>
<keyword evidence="3" id="KW-1185">Reference proteome</keyword>
<reference evidence="1 3" key="1">
    <citation type="submission" date="2019-02" db="EMBL/GenBank/DDBJ databases">
        <title>Bacterial novel species isolated from soil.</title>
        <authorList>
            <person name="Jung H.-Y."/>
        </authorList>
    </citation>
    <scope>NUCLEOTIDE SEQUENCE [LARGE SCALE GENOMIC DNA]</scope>
    <source>
        <strain evidence="1 3">1-3-3-3</strain>
    </source>
</reference>
<dbReference type="RefSeq" id="WP_129922977.1">
    <property type="nucleotide sequence ID" value="NZ_SEWE01000063.1"/>
</dbReference>
<protein>
    <submittedName>
        <fullName evidence="1">Uncharacterized protein</fullName>
    </submittedName>
</protein>
<dbReference type="AlphaFoldDB" id="A0A4Q5L8B4"/>
<accession>A0A4Q5L8B4</accession>
<gene>
    <name evidence="2" type="ORF">EWM57_19450</name>
    <name evidence="1" type="ORF">EWM57_20450</name>
</gene>
<comment type="caution">
    <text evidence="1">The sequence shown here is derived from an EMBL/GenBank/DDBJ whole genome shotgun (WGS) entry which is preliminary data.</text>
</comment>
<sequence length="158" mass="17106">MSNRISVVLPAAVKQKVADALTLIRQELTPYLHPLTPEERQGIVKMGDRSVAFMEDIRDYGTTTPGFVPSFVDFAGLKEDLQATTDLDAILRPLEQLATDVESTRMQTGGEAYADALAVYRNIQSAAKSNAPGAQAAVDKLKVRFVGQGKEKKPAAKS</sequence>
<proteinExistence type="predicted"/>
<organism evidence="1 3">
    <name type="scientific">Hymenobacter persicinus</name>
    <dbReference type="NCBI Taxonomy" id="2025506"/>
    <lineage>
        <taxon>Bacteria</taxon>
        <taxon>Pseudomonadati</taxon>
        <taxon>Bacteroidota</taxon>
        <taxon>Cytophagia</taxon>
        <taxon>Cytophagales</taxon>
        <taxon>Hymenobacteraceae</taxon>
        <taxon>Hymenobacter</taxon>
    </lineage>
</organism>
<evidence type="ECO:0000313" key="3">
    <source>
        <dbReference type="Proteomes" id="UP000294155"/>
    </source>
</evidence>
<name>A0A4Q5L8B4_9BACT</name>
<evidence type="ECO:0000313" key="1">
    <source>
        <dbReference type="EMBL" id="RYU74530.1"/>
    </source>
</evidence>
<dbReference type="Proteomes" id="UP000294155">
    <property type="component" value="Unassembled WGS sequence"/>
</dbReference>
<dbReference type="OrthoDB" id="5952844at2"/>
<evidence type="ECO:0000313" key="2">
    <source>
        <dbReference type="EMBL" id="RYU75843.1"/>
    </source>
</evidence>